<feature type="domain" description="Alpha-D-phosphohexomutase alpha/beta/alpha" evidence="10">
    <location>
        <begin position="274"/>
        <end position="394"/>
    </location>
</feature>
<dbReference type="InterPro" id="IPR050060">
    <property type="entry name" value="Phosphoglucosamine_mutase"/>
</dbReference>
<dbReference type="PANTHER" id="PTHR42946:SF1">
    <property type="entry name" value="PHOSPHOGLUCOMUTASE (ALPHA-D-GLUCOSE-1,6-BISPHOSPHATE-DEPENDENT)"/>
    <property type="match status" value="1"/>
</dbReference>
<comment type="cofactor">
    <cofactor evidence="1">
        <name>Mg(2+)</name>
        <dbReference type="ChEBI" id="CHEBI:18420"/>
    </cofactor>
</comment>
<evidence type="ECO:0000256" key="1">
    <source>
        <dbReference type="ARBA" id="ARBA00001946"/>
    </source>
</evidence>
<gene>
    <name evidence="11" type="ORF">GJ668_00210</name>
</gene>
<comment type="caution">
    <text evidence="11">The sequence shown here is derived from an EMBL/GenBank/DDBJ whole genome shotgun (WGS) entry which is preliminary data.</text>
</comment>
<protein>
    <submittedName>
        <fullName evidence="11">Phosphomannomutase</fullName>
    </submittedName>
</protein>
<dbReference type="GO" id="GO:0004615">
    <property type="term" value="F:phosphomannomutase activity"/>
    <property type="evidence" value="ECO:0007669"/>
    <property type="project" value="TreeGrafter"/>
</dbReference>
<evidence type="ECO:0000256" key="5">
    <source>
        <dbReference type="ARBA" id="ARBA00022842"/>
    </source>
</evidence>
<evidence type="ECO:0000259" key="10">
    <source>
        <dbReference type="Pfam" id="PF02880"/>
    </source>
</evidence>
<evidence type="ECO:0000256" key="4">
    <source>
        <dbReference type="ARBA" id="ARBA00022723"/>
    </source>
</evidence>
<evidence type="ECO:0000259" key="9">
    <source>
        <dbReference type="Pfam" id="PF02879"/>
    </source>
</evidence>
<dbReference type="InterPro" id="IPR016055">
    <property type="entry name" value="A-D-PHexomutase_a/b/a-I/II/III"/>
</dbReference>
<feature type="domain" description="Alpha-D-phosphohexomutase C-terminal" evidence="7">
    <location>
        <begin position="433"/>
        <end position="481"/>
    </location>
</feature>
<keyword evidence="12" id="KW-1185">Reference proteome</keyword>
<dbReference type="InterPro" id="IPR036900">
    <property type="entry name" value="A-D-PHexomutase_C_sf"/>
</dbReference>
<evidence type="ECO:0000256" key="3">
    <source>
        <dbReference type="ARBA" id="ARBA00022553"/>
    </source>
</evidence>
<dbReference type="SUPFAM" id="SSF55957">
    <property type="entry name" value="Phosphoglucomutase, C-terminal domain"/>
    <property type="match status" value="1"/>
</dbReference>
<keyword evidence="3" id="KW-0597">Phosphoprotein</keyword>
<dbReference type="PANTHER" id="PTHR42946">
    <property type="entry name" value="PHOSPHOHEXOSE MUTASE"/>
    <property type="match status" value="1"/>
</dbReference>
<evidence type="ECO:0000256" key="6">
    <source>
        <dbReference type="ARBA" id="ARBA00023235"/>
    </source>
</evidence>
<dbReference type="Pfam" id="PF02880">
    <property type="entry name" value="PGM_PMM_III"/>
    <property type="match status" value="1"/>
</dbReference>
<dbReference type="GO" id="GO:0005829">
    <property type="term" value="C:cytosol"/>
    <property type="evidence" value="ECO:0007669"/>
    <property type="project" value="TreeGrafter"/>
</dbReference>
<reference evidence="11 12" key="1">
    <citation type="submission" date="2019-11" db="EMBL/GenBank/DDBJ databases">
        <title>Whole-genome sequence of the anaerobic purple sulfur bacterium Allochromatium palmeri DSM 15591.</title>
        <authorList>
            <person name="Kyndt J.A."/>
            <person name="Meyer T.E."/>
        </authorList>
    </citation>
    <scope>NUCLEOTIDE SEQUENCE [LARGE SCALE GENOMIC DNA]</scope>
    <source>
        <strain evidence="11 12">DSM 15591</strain>
    </source>
</reference>
<keyword evidence="4" id="KW-0479">Metal-binding</keyword>
<dbReference type="OrthoDB" id="9803322at2"/>
<dbReference type="GO" id="GO:0046872">
    <property type="term" value="F:metal ion binding"/>
    <property type="evidence" value="ECO:0007669"/>
    <property type="project" value="UniProtKB-KW"/>
</dbReference>
<proteinExistence type="inferred from homology"/>
<dbReference type="GO" id="GO:0005975">
    <property type="term" value="P:carbohydrate metabolic process"/>
    <property type="evidence" value="ECO:0007669"/>
    <property type="project" value="InterPro"/>
</dbReference>
<dbReference type="GO" id="GO:0006048">
    <property type="term" value="P:UDP-N-acetylglucosamine biosynthetic process"/>
    <property type="evidence" value="ECO:0007669"/>
    <property type="project" value="TreeGrafter"/>
</dbReference>
<evidence type="ECO:0000313" key="12">
    <source>
        <dbReference type="Proteomes" id="UP000434044"/>
    </source>
</evidence>
<dbReference type="Pfam" id="PF02878">
    <property type="entry name" value="PGM_PMM_I"/>
    <property type="match status" value="1"/>
</dbReference>
<feature type="domain" description="Alpha-D-phosphohexomutase alpha/beta/alpha" evidence="8">
    <location>
        <begin position="13"/>
        <end position="140"/>
    </location>
</feature>
<dbReference type="Proteomes" id="UP000434044">
    <property type="component" value="Unassembled WGS sequence"/>
</dbReference>
<dbReference type="SUPFAM" id="SSF53738">
    <property type="entry name" value="Phosphoglucomutase, first 3 domains"/>
    <property type="match status" value="3"/>
</dbReference>
<name>A0A6N8E5Q2_9GAMM</name>
<accession>A0A6N8E5Q2</accession>
<dbReference type="Pfam" id="PF00408">
    <property type="entry name" value="PGM_PMM_IV"/>
    <property type="match status" value="1"/>
</dbReference>
<dbReference type="CDD" id="cd03088">
    <property type="entry name" value="ManB"/>
    <property type="match status" value="1"/>
</dbReference>
<dbReference type="InterPro" id="IPR005845">
    <property type="entry name" value="A-D-PHexomutase_a/b/a-II"/>
</dbReference>
<dbReference type="EMBL" id="WNKT01000001">
    <property type="protein sequence ID" value="MTW19512.1"/>
    <property type="molecule type" value="Genomic_DNA"/>
</dbReference>
<dbReference type="GO" id="GO:0009252">
    <property type="term" value="P:peptidoglycan biosynthetic process"/>
    <property type="evidence" value="ECO:0007669"/>
    <property type="project" value="TreeGrafter"/>
</dbReference>
<dbReference type="Gene3D" id="3.30.310.50">
    <property type="entry name" value="Alpha-D-phosphohexomutase, C-terminal domain"/>
    <property type="match status" value="1"/>
</dbReference>
<dbReference type="Gene3D" id="3.40.120.10">
    <property type="entry name" value="Alpha-D-Glucose-1,6-Bisphosphate, subunit A, domain 3"/>
    <property type="match status" value="3"/>
</dbReference>
<dbReference type="InterPro" id="IPR005846">
    <property type="entry name" value="A-D-PHexomutase_a/b/a-III"/>
</dbReference>
<dbReference type="GO" id="GO:0008966">
    <property type="term" value="F:phosphoglucosamine mutase activity"/>
    <property type="evidence" value="ECO:0007669"/>
    <property type="project" value="TreeGrafter"/>
</dbReference>
<keyword evidence="5" id="KW-0460">Magnesium</keyword>
<evidence type="ECO:0000313" key="11">
    <source>
        <dbReference type="EMBL" id="MTW19512.1"/>
    </source>
</evidence>
<evidence type="ECO:0000256" key="2">
    <source>
        <dbReference type="ARBA" id="ARBA00010231"/>
    </source>
</evidence>
<feature type="domain" description="Alpha-D-phosphohexomutase alpha/beta/alpha" evidence="9">
    <location>
        <begin position="173"/>
        <end position="269"/>
    </location>
</feature>
<dbReference type="InterPro" id="IPR005843">
    <property type="entry name" value="A-D-PHexomutase_C"/>
</dbReference>
<comment type="similarity">
    <text evidence="2">Belongs to the phosphohexose mutase family.</text>
</comment>
<evidence type="ECO:0000259" key="8">
    <source>
        <dbReference type="Pfam" id="PF02878"/>
    </source>
</evidence>
<dbReference type="Pfam" id="PF02879">
    <property type="entry name" value="PGM_PMM_II"/>
    <property type="match status" value="1"/>
</dbReference>
<dbReference type="InterPro" id="IPR005844">
    <property type="entry name" value="A-D-PHexomutase_a/b/a-I"/>
</dbReference>
<evidence type="ECO:0000259" key="7">
    <source>
        <dbReference type="Pfam" id="PF00408"/>
    </source>
</evidence>
<dbReference type="AlphaFoldDB" id="A0A6N8E5Q2"/>
<organism evidence="11 12">
    <name type="scientific">Allochromatium palmeri</name>
    <dbReference type="NCBI Taxonomy" id="231048"/>
    <lineage>
        <taxon>Bacteria</taxon>
        <taxon>Pseudomonadati</taxon>
        <taxon>Pseudomonadota</taxon>
        <taxon>Gammaproteobacteria</taxon>
        <taxon>Chromatiales</taxon>
        <taxon>Chromatiaceae</taxon>
        <taxon>Allochromatium</taxon>
    </lineage>
</organism>
<sequence length="494" mass="52558">MQIGDLMAESGVGFGTSGARGLAEQMTDWVCYAYTLGFLSYLEQIGDWAPGSDVGLGGDLRPSTPRLMIACARAVRDKGGKPINLGYIPSPAVAAYGFGLSIPTLMVTGSHIPDDRNGIKFNLPNGEILKPDEAGIRAQTIARPEGLFDADGAFIAGQSDALPDLQPEALQLYIERYLDFFPRGCLKGLRVGVYEHSSVAREPFIAVLGGLGAEVTPLGRSEVFVPVDTEAVRPEDQALAREWAASGRFEALVSADGDGDRPLIADEHGQWLRGDVAGVLCARQLGIEALVTPVSSNTVVERCGAFKQVQRTRIGSPFVIEGMQRLMDDGLESVAGYEANGGFLLATDLVNSNGRVLPALPTRDAVVVAVAILLASVERGQPVSTLAADLPPRFTHSDRLKNVPTELSRARLAALHTGNANADKVAIEAEFGEAFGSVVTLDDTDGLRITFESGDILHLRPSGNAPELRAYAEADSPERAEVMTQIALELLRPA</sequence>
<dbReference type="RefSeq" id="WP_155448103.1">
    <property type="nucleotide sequence ID" value="NZ_WNKT01000001.1"/>
</dbReference>
<keyword evidence="6" id="KW-0413">Isomerase</keyword>